<proteinExistence type="predicted"/>
<dbReference type="GO" id="GO:0003727">
    <property type="term" value="F:single-stranded RNA binding"/>
    <property type="evidence" value="ECO:0007669"/>
    <property type="project" value="TreeGrafter"/>
</dbReference>
<comment type="subcellular location">
    <subcellularLocation>
        <location evidence="1">Nucleus</location>
    </subcellularLocation>
</comment>
<dbReference type="InterPro" id="IPR003107">
    <property type="entry name" value="HAT"/>
</dbReference>
<accession>A0AAW1PSM9</accession>
<dbReference type="Proteomes" id="UP001489004">
    <property type="component" value="Unassembled WGS sequence"/>
</dbReference>
<dbReference type="SUPFAM" id="SSF48452">
    <property type="entry name" value="TPR-like"/>
    <property type="match status" value="2"/>
</dbReference>
<evidence type="ECO:0000313" key="5">
    <source>
        <dbReference type="EMBL" id="KAK9811400.1"/>
    </source>
</evidence>
<comment type="caution">
    <text evidence="5">The sequence shown here is derived from an EMBL/GenBank/DDBJ whole genome shotgun (WGS) entry which is preliminary data.</text>
</comment>
<dbReference type="InterPro" id="IPR011990">
    <property type="entry name" value="TPR-like_helical_dom_sf"/>
</dbReference>
<dbReference type="Pfam" id="PF23231">
    <property type="entry name" value="HAT_Syf1_CNRKL1_C"/>
    <property type="match status" value="1"/>
</dbReference>
<dbReference type="GO" id="GO:0006397">
    <property type="term" value="P:mRNA processing"/>
    <property type="evidence" value="ECO:0007669"/>
    <property type="project" value="InterPro"/>
</dbReference>
<evidence type="ECO:0000256" key="2">
    <source>
        <dbReference type="ARBA" id="ARBA00022737"/>
    </source>
</evidence>
<dbReference type="PANTHER" id="PTHR44917">
    <property type="entry name" value="PROTEIN HIGH CHLOROPHYLL FLUORESCENT 107"/>
    <property type="match status" value="1"/>
</dbReference>
<dbReference type="SMART" id="SM00028">
    <property type="entry name" value="TPR"/>
    <property type="match status" value="8"/>
</dbReference>
<protein>
    <recommendedName>
        <fullName evidence="4">Pre-mRNA-splicing factor Syf1/CRNKL1-like C-terminal HAT-repeats domain-containing protein</fullName>
    </recommendedName>
</protein>
<sequence length="546" mass="63085">MAIRSSHSAAAVTWNEWQEIQLTEETEVEETERRRTQASATPAVWKQPPIKPLKINRDLLLYRARLARQYAFRAPDISKRLEYQRECEAALRKCLALDATDGRAYVSLGKLYLQQRRYDEARKLYEDGSAATLGENEYIWQAWATLEAKQGNVAQARKLFDAATVSNSRHAAAWHGWGLLEKRQGNFLKARDLWMKGIRATRNTPNPHLYQSLALLAADMGSTDEARQWFREGTKTLQGVSSHALWQAWALMESRQGDRSAVRYLYKQGLDANPRSRYIYLAWALWEKQLTNKDNARKLLERGHKYNQKDAAILQAWALLEAEEGNFSKARVLFKKGSDADPHHLFIWQAWGVLEYRQGNNAKARELFQQGIWADPGNPDVALIFQAWAVLEAKMGNRQLARELFKCAVKANPKSEVSWQSWARLEEDWGDLERADELRNFSLQERVEVVRPAHFSAKLELNEEEPLFAPLFKTVRDWFAKFESSRAVAQRRQPQYLQPVESSEEPLRAPPLLDIKEMRKFDSETLVLEELSRAPELPGVVRPVRR</sequence>
<dbReference type="GO" id="GO:0005634">
    <property type="term" value="C:nucleus"/>
    <property type="evidence" value="ECO:0007669"/>
    <property type="project" value="UniProtKB-SubCell"/>
</dbReference>
<evidence type="ECO:0000256" key="3">
    <source>
        <dbReference type="ARBA" id="ARBA00023242"/>
    </source>
</evidence>
<keyword evidence="6" id="KW-1185">Reference proteome</keyword>
<evidence type="ECO:0000256" key="1">
    <source>
        <dbReference type="ARBA" id="ARBA00004123"/>
    </source>
</evidence>
<dbReference type="PANTHER" id="PTHR44917:SF1">
    <property type="entry name" value="PROTEIN HIGH CHLOROPHYLL FLUORESCENT 107"/>
    <property type="match status" value="1"/>
</dbReference>
<feature type="domain" description="Pre-mRNA-splicing factor Syf1/CRNKL1-like C-terminal HAT-repeats" evidence="4">
    <location>
        <begin position="11"/>
        <end position="300"/>
    </location>
</feature>
<name>A0AAW1PSM9_9CHLO</name>
<dbReference type="EMBL" id="JALJOR010000009">
    <property type="protein sequence ID" value="KAK9811400.1"/>
    <property type="molecule type" value="Genomic_DNA"/>
</dbReference>
<gene>
    <name evidence="5" type="ORF">WJX72_003311</name>
</gene>
<dbReference type="GO" id="GO:0006417">
    <property type="term" value="P:regulation of translation"/>
    <property type="evidence" value="ECO:0007669"/>
    <property type="project" value="TreeGrafter"/>
</dbReference>
<dbReference type="InterPro" id="IPR044624">
    <property type="entry name" value="Mbb1-like"/>
</dbReference>
<dbReference type="Gene3D" id="1.25.40.10">
    <property type="entry name" value="Tetratricopeptide repeat domain"/>
    <property type="match status" value="2"/>
</dbReference>
<reference evidence="5 6" key="1">
    <citation type="journal article" date="2024" name="Nat. Commun.">
        <title>Phylogenomics reveals the evolutionary origins of lichenization in chlorophyte algae.</title>
        <authorList>
            <person name="Puginier C."/>
            <person name="Libourel C."/>
            <person name="Otte J."/>
            <person name="Skaloud P."/>
            <person name="Haon M."/>
            <person name="Grisel S."/>
            <person name="Petersen M."/>
            <person name="Berrin J.G."/>
            <person name="Delaux P.M."/>
            <person name="Dal Grande F."/>
            <person name="Keller J."/>
        </authorList>
    </citation>
    <scope>NUCLEOTIDE SEQUENCE [LARGE SCALE GENOMIC DNA]</scope>
    <source>
        <strain evidence="5 6">SAG 2043</strain>
    </source>
</reference>
<dbReference type="InterPro" id="IPR019734">
    <property type="entry name" value="TPR_rpt"/>
</dbReference>
<evidence type="ECO:0000259" key="4">
    <source>
        <dbReference type="Pfam" id="PF23231"/>
    </source>
</evidence>
<keyword evidence="3" id="KW-0539">Nucleus</keyword>
<dbReference type="SMART" id="SM00386">
    <property type="entry name" value="HAT"/>
    <property type="match status" value="9"/>
</dbReference>
<organism evidence="5 6">
    <name type="scientific">[Myrmecia] bisecta</name>
    <dbReference type="NCBI Taxonomy" id="41462"/>
    <lineage>
        <taxon>Eukaryota</taxon>
        <taxon>Viridiplantae</taxon>
        <taxon>Chlorophyta</taxon>
        <taxon>core chlorophytes</taxon>
        <taxon>Trebouxiophyceae</taxon>
        <taxon>Trebouxiales</taxon>
        <taxon>Trebouxiaceae</taxon>
        <taxon>Myrmecia</taxon>
    </lineage>
</organism>
<dbReference type="InterPro" id="IPR055430">
    <property type="entry name" value="HAT_Syf1_CNRKL1_C"/>
</dbReference>
<dbReference type="GO" id="GO:0003729">
    <property type="term" value="F:mRNA binding"/>
    <property type="evidence" value="ECO:0007669"/>
    <property type="project" value="InterPro"/>
</dbReference>
<evidence type="ECO:0000313" key="6">
    <source>
        <dbReference type="Proteomes" id="UP001489004"/>
    </source>
</evidence>
<dbReference type="AlphaFoldDB" id="A0AAW1PSM9"/>
<keyword evidence="2" id="KW-0677">Repeat</keyword>